<dbReference type="Proteomes" id="UP000694867">
    <property type="component" value="Unplaced"/>
</dbReference>
<dbReference type="KEGG" id="goe:100899645"/>
<proteinExistence type="predicted"/>
<evidence type="ECO:0000256" key="1">
    <source>
        <dbReference type="SAM" id="SignalP"/>
    </source>
</evidence>
<accession>A0AAJ6QRU0</accession>
<keyword evidence="3" id="KW-1185">Reference proteome</keyword>
<dbReference type="InterPro" id="IPR022049">
    <property type="entry name" value="FAM69_kinase_dom"/>
</dbReference>
<protein>
    <submittedName>
        <fullName evidence="4">Uncharacterized protein LOC100899645</fullName>
    </submittedName>
</protein>
<dbReference type="GeneID" id="100899645"/>
<keyword evidence="1" id="KW-0732">Signal</keyword>
<feature type="domain" description="FAM69 protein-kinase" evidence="2">
    <location>
        <begin position="151"/>
        <end position="312"/>
    </location>
</feature>
<sequence length="368" mass="42068">MRRKRAVVLTLVTFVLWKLAVYFSAHFPCRKAALSDLCAEWSDGDEVEGDWCFNLCNAVKSCHGVPHFGKELVVGISGPFGEAVAKGRHADYRDSVDSELRLDPTNPTKDFQKRMALRLSDFQKTNQFNLLITDGLEPDTSSNSQRLHFLQMMNQREFVWSFLYSQSGDASPFPLLRGTCGHVYIVEKSQRELNFVNELPIREKLKALVKVADLIVMLDEMNVEVCDFKWEHFGLFYKENSNPSESNEDFVVKLLDLDAVFSRHSLGVTMGNYHCTTDEDCDFFDCKGRCIKGDGLRKSTCVPSTVDSNIKRFLKMVSPSFFPPRRSLFWNVDDPDMLNYIHQCSSSECEPRQLRHLLQTTIGKLDPS</sequence>
<reference evidence="4" key="1">
    <citation type="submission" date="2025-08" db="UniProtKB">
        <authorList>
            <consortium name="RefSeq"/>
        </authorList>
    </citation>
    <scope>IDENTIFICATION</scope>
</reference>
<feature type="signal peptide" evidence="1">
    <location>
        <begin position="1"/>
        <end position="25"/>
    </location>
</feature>
<gene>
    <name evidence="4" type="primary">LOC100899645</name>
</gene>
<evidence type="ECO:0000313" key="3">
    <source>
        <dbReference type="Proteomes" id="UP000694867"/>
    </source>
</evidence>
<name>A0AAJ6QRU0_9ACAR</name>
<evidence type="ECO:0000313" key="4">
    <source>
        <dbReference type="RefSeq" id="XP_003741726.1"/>
    </source>
</evidence>
<evidence type="ECO:0000259" key="2">
    <source>
        <dbReference type="Pfam" id="PF12260"/>
    </source>
</evidence>
<dbReference type="AlphaFoldDB" id="A0AAJ6QRU0"/>
<dbReference type="Pfam" id="PF12260">
    <property type="entry name" value="PIP49_C"/>
    <property type="match status" value="1"/>
</dbReference>
<dbReference type="RefSeq" id="XP_003741726.1">
    <property type="nucleotide sequence ID" value="XM_003741678.2"/>
</dbReference>
<feature type="chain" id="PRO_5042613848" evidence="1">
    <location>
        <begin position="26"/>
        <end position="368"/>
    </location>
</feature>
<organism evidence="3 4">
    <name type="scientific">Galendromus occidentalis</name>
    <name type="common">western predatory mite</name>
    <dbReference type="NCBI Taxonomy" id="34638"/>
    <lineage>
        <taxon>Eukaryota</taxon>
        <taxon>Metazoa</taxon>
        <taxon>Ecdysozoa</taxon>
        <taxon>Arthropoda</taxon>
        <taxon>Chelicerata</taxon>
        <taxon>Arachnida</taxon>
        <taxon>Acari</taxon>
        <taxon>Parasitiformes</taxon>
        <taxon>Mesostigmata</taxon>
        <taxon>Gamasina</taxon>
        <taxon>Phytoseioidea</taxon>
        <taxon>Phytoseiidae</taxon>
        <taxon>Typhlodrominae</taxon>
        <taxon>Galendromus</taxon>
    </lineage>
</organism>
<dbReference type="PANTHER" id="PTHR21093:SF2">
    <property type="entry name" value="DIVERGENT PROTEIN KINASE DOMAIN 1C"/>
    <property type="match status" value="1"/>
</dbReference>
<dbReference type="PANTHER" id="PTHR21093">
    <property type="entry name" value="DIVERGENT PROTEIN KINASE DOMAIN 1C-RELATED"/>
    <property type="match status" value="1"/>
</dbReference>